<dbReference type="RefSeq" id="WP_341877893.1">
    <property type="nucleotide sequence ID" value="NZ_CP121687.1"/>
</dbReference>
<accession>A0ABZ2Y6F6</accession>
<name>A0ABZ2Y6F6_9FIRM</name>
<evidence type="ECO:0000313" key="2">
    <source>
        <dbReference type="Proteomes" id="UP001486565"/>
    </source>
</evidence>
<sequence>MERIYPAFPVSESFNGFIGVPLSNSVINDVKMSSDVYEVFVNNDKVGDKVLLTQAEKPEDINDLLKEYGFNNFQMNTVGNSIMIETNERPQKMKEILSTYLSIR</sequence>
<protein>
    <submittedName>
        <fullName evidence="1">Uncharacterized protein</fullName>
    </submittedName>
</protein>
<dbReference type="Proteomes" id="UP001486565">
    <property type="component" value="Chromosome"/>
</dbReference>
<proteinExistence type="predicted"/>
<reference evidence="1 2" key="1">
    <citation type="submission" date="2023-03" db="EMBL/GenBank/DDBJ databases">
        <title>Novel Species.</title>
        <authorList>
            <person name="Ma S."/>
        </authorList>
    </citation>
    <scope>NUCLEOTIDE SEQUENCE [LARGE SCALE GENOMIC DNA]</scope>
    <source>
        <strain evidence="1 2">LIND6LT2</strain>
    </source>
</reference>
<dbReference type="EMBL" id="CP121687">
    <property type="protein sequence ID" value="WZL70933.1"/>
    <property type="molecule type" value="Genomic_DNA"/>
</dbReference>
<organism evidence="1 2">
    <name type="scientific">Defluviitalea saccharophila</name>
    <dbReference type="NCBI Taxonomy" id="879970"/>
    <lineage>
        <taxon>Bacteria</taxon>
        <taxon>Bacillati</taxon>
        <taxon>Bacillota</taxon>
        <taxon>Clostridia</taxon>
        <taxon>Lachnospirales</taxon>
        <taxon>Defluviitaleaceae</taxon>
        <taxon>Defluviitalea</taxon>
    </lineage>
</organism>
<gene>
    <name evidence="1" type="ORF">QBE51_05270</name>
</gene>
<keyword evidence="2" id="KW-1185">Reference proteome</keyword>
<evidence type="ECO:0000313" key="1">
    <source>
        <dbReference type="EMBL" id="WZL70933.1"/>
    </source>
</evidence>